<evidence type="ECO:0000256" key="5">
    <source>
        <dbReference type="ARBA" id="ARBA00023110"/>
    </source>
</evidence>
<evidence type="ECO:0000259" key="11">
    <source>
        <dbReference type="PROSITE" id="PS50059"/>
    </source>
</evidence>
<evidence type="ECO:0000256" key="4">
    <source>
        <dbReference type="ARBA" id="ARBA00022490"/>
    </source>
</evidence>
<comment type="subcellular location">
    <subcellularLocation>
        <location evidence="2">Cytoplasm</location>
    </subcellularLocation>
</comment>
<dbReference type="SUPFAM" id="SSF54534">
    <property type="entry name" value="FKBP-like"/>
    <property type="match status" value="1"/>
</dbReference>
<reference evidence="13 14" key="2">
    <citation type="journal article" date="2014" name="PLoS Genet.">
        <title>Phylogenetically driven sequencing of extremely halophilic archaea reveals strategies for static and dynamic osmo-response.</title>
        <authorList>
            <person name="Becker E.A."/>
            <person name="Seitzer P.M."/>
            <person name="Tritt A."/>
            <person name="Larsen D."/>
            <person name="Krusor M."/>
            <person name="Yao A.I."/>
            <person name="Wu D."/>
            <person name="Madern D."/>
            <person name="Eisen J.A."/>
            <person name="Darling A.E."/>
            <person name="Facciotti M.T."/>
        </authorList>
    </citation>
    <scope>NUCLEOTIDE SEQUENCE [LARGE SCALE GENOMIC DNA]</scope>
    <source>
        <strain evidence="13 14">AJ5</strain>
    </source>
</reference>
<dbReference type="EMBL" id="AOLZ01000030">
    <property type="protein sequence ID" value="EMA34903.1"/>
    <property type="molecule type" value="Genomic_DNA"/>
</dbReference>
<dbReference type="GO" id="GO:0005737">
    <property type="term" value="C:cytoplasm"/>
    <property type="evidence" value="ECO:0007669"/>
    <property type="project" value="UniProtKB-SubCell"/>
</dbReference>
<dbReference type="InterPro" id="IPR046357">
    <property type="entry name" value="PPIase_dom_sf"/>
</dbReference>
<dbReference type="EMBL" id="CP019285">
    <property type="protein sequence ID" value="APW96873.1"/>
    <property type="molecule type" value="Genomic_DNA"/>
</dbReference>
<keyword evidence="14" id="KW-1185">Reference proteome</keyword>
<dbReference type="Proteomes" id="UP000011555">
    <property type="component" value="Unassembled WGS sequence"/>
</dbReference>
<organism evidence="13 14">
    <name type="scientific">Natronobacterium lacisalsi AJ5</name>
    <dbReference type="NCBI Taxonomy" id="358396"/>
    <lineage>
        <taxon>Archaea</taxon>
        <taxon>Methanobacteriati</taxon>
        <taxon>Methanobacteriota</taxon>
        <taxon>Stenosarchaea group</taxon>
        <taxon>Halobacteria</taxon>
        <taxon>Halobacteriales</taxon>
        <taxon>Natrialbaceae</taxon>
        <taxon>Natronobacterium</taxon>
    </lineage>
</organism>
<evidence type="ECO:0000256" key="1">
    <source>
        <dbReference type="ARBA" id="ARBA00000971"/>
    </source>
</evidence>
<dbReference type="GO" id="GO:0042026">
    <property type="term" value="P:protein refolding"/>
    <property type="evidence" value="ECO:0007669"/>
    <property type="project" value="UniProtKB-ARBA"/>
</dbReference>
<dbReference type="EC" id="5.2.1.8" evidence="9"/>
<keyword evidence="4" id="KW-0963">Cytoplasm</keyword>
<dbReference type="PANTHER" id="PTHR47861">
    <property type="entry name" value="FKBP-TYPE PEPTIDYL-PROLYL CIS-TRANS ISOMERASE SLYD"/>
    <property type="match status" value="1"/>
</dbReference>
<dbReference type="InterPro" id="IPR048261">
    <property type="entry name" value="SlpA/SlyD-like_ins_sf"/>
</dbReference>
<dbReference type="KEGG" id="hlc:CHINAEXTREME03405"/>
<feature type="domain" description="PPIase FKBP-type" evidence="11">
    <location>
        <begin position="5"/>
        <end position="97"/>
    </location>
</feature>
<dbReference type="GO" id="GO:0003755">
    <property type="term" value="F:peptidyl-prolyl cis-trans isomerase activity"/>
    <property type="evidence" value="ECO:0007669"/>
    <property type="project" value="UniProtKB-UniRule"/>
</dbReference>
<name>M0LP73_NATLA</name>
<keyword evidence="7 8" id="KW-0413">Isomerase</keyword>
<evidence type="ECO:0000313" key="12">
    <source>
        <dbReference type="EMBL" id="APW96873.1"/>
    </source>
</evidence>
<comment type="similarity">
    <text evidence="3 9">Belongs to the FKBP-type PPIase family.</text>
</comment>
<dbReference type="GeneID" id="30920139"/>
<gene>
    <name evidence="13" type="ORF">C445_06633</name>
    <name evidence="12" type="ORF">CHINAEXTREME_03405</name>
</gene>
<feature type="region of interest" description="Disordered" evidence="10">
    <location>
        <begin position="103"/>
        <end position="127"/>
    </location>
</feature>
<reference evidence="12" key="3">
    <citation type="submission" date="2017-01" db="EMBL/GenBank/DDBJ databases">
        <authorList>
            <person name="Mah S.A."/>
            <person name="Swanson W.J."/>
            <person name="Moy G.W."/>
            <person name="Vacquier V.D."/>
        </authorList>
    </citation>
    <scope>NUCLEOTIDE SEQUENCE</scope>
    <source>
        <strain evidence="12">AJ5</strain>
    </source>
</reference>
<evidence type="ECO:0000256" key="9">
    <source>
        <dbReference type="RuleBase" id="RU003915"/>
    </source>
</evidence>
<keyword evidence="5 8" id="KW-0697">Rotamase</keyword>
<dbReference type="Gene3D" id="3.10.50.40">
    <property type="match status" value="1"/>
</dbReference>
<dbReference type="Gene3D" id="2.40.10.330">
    <property type="match status" value="1"/>
</dbReference>
<accession>M0LP73</accession>
<dbReference type="PANTHER" id="PTHR47861:SF3">
    <property type="entry name" value="FKBP-TYPE PEPTIDYL-PROLYL CIS-TRANS ISOMERASE SLYD"/>
    <property type="match status" value="1"/>
</dbReference>
<proteinExistence type="inferred from homology"/>
<protein>
    <recommendedName>
        <fullName evidence="9">Peptidyl-prolyl cis-trans isomerase</fullName>
        <ecNumber evidence="9">5.2.1.8</ecNumber>
    </recommendedName>
</protein>
<dbReference type="Proteomes" id="UP000186547">
    <property type="component" value="Chromosome"/>
</dbReference>
<dbReference type="PROSITE" id="PS50059">
    <property type="entry name" value="FKBP_PPIASE"/>
    <property type="match status" value="1"/>
</dbReference>
<dbReference type="RefSeq" id="WP_007141060.1">
    <property type="nucleotide sequence ID" value="NZ_AOLZ01000030.1"/>
</dbReference>
<dbReference type="InterPro" id="IPR001179">
    <property type="entry name" value="PPIase_FKBP_dom"/>
</dbReference>
<evidence type="ECO:0000256" key="6">
    <source>
        <dbReference type="ARBA" id="ARBA00023186"/>
    </source>
</evidence>
<evidence type="ECO:0000313" key="15">
    <source>
        <dbReference type="Proteomes" id="UP000186547"/>
    </source>
</evidence>
<evidence type="ECO:0000256" key="3">
    <source>
        <dbReference type="ARBA" id="ARBA00006577"/>
    </source>
</evidence>
<keyword evidence="6" id="KW-0143">Chaperone</keyword>
<comment type="catalytic activity">
    <reaction evidence="1 8 9">
        <text>[protein]-peptidylproline (omega=180) = [protein]-peptidylproline (omega=0)</text>
        <dbReference type="Rhea" id="RHEA:16237"/>
        <dbReference type="Rhea" id="RHEA-COMP:10747"/>
        <dbReference type="Rhea" id="RHEA-COMP:10748"/>
        <dbReference type="ChEBI" id="CHEBI:83833"/>
        <dbReference type="ChEBI" id="CHEBI:83834"/>
        <dbReference type="EC" id="5.2.1.8"/>
    </reaction>
</comment>
<dbReference type="AlphaFoldDB" id="M0LP73"/>
<dbReference type="Pfam" id="PF00254">
    <property type="entry name" value="FKBP_C"/>
    <property type="match status" value="1"/>
</dbReference>
<evidence type="ECO:0000313" key="13">
    <source>
        <dbReference type="EMBL" id="EMA34903.1"/>
    </source>
</evidence>
<evidence type="ECO:0000256" key="7">
    <source>
        <dbReference type="ARBA" id="ARBA00023235"/>
    </source>
</evidence>
<dbReference type="eggNOG" id="arCOG00981">
    <property type="taxonomic scope" value="Archaea"/>
</dbReference>
<sequence length="170" mass="18570">MVEPGQIAVVHFTGRIAEGDDEGKVFDTTNVDVALEEGIYHDHRDYKPLEFRVGEDKVLEGIDRVVQDLEVGDRTTVELEPEEAFGPRREDDILEVPLDHLEREDETGGEGTETIEPGTLVGSETGDTGWVVSVDGETATVDFNHELAGTRIECEIHVLDARGSPGEGTA</sequence>
<evidence type="ECO:0000256" key="10">
    <source>
        <dbReference type="SAM" id="MobiDB-lite"/>
    </source>
</evidence>
<evidence type="ECO:0000256" key="8">
    <source>
        <dbReference type="PROSITE-ProRule" id="PRU00277"/>
    </source>
</evidence>
<evidence type="ECO:0000313" key="14">
    <source>
        <dbReference type="Proteomes" id="UP000011555"/>
    </source>
</evidence>
<reference evidence="12 15" key="1">
    <citation type="journal article" date="2011" name="J. Bacteriol.">
        <title>Genome sequence of Halobiforma lacisalsi AJ5, an extremely halophilic archaeon which harbors a bop gene.</title>
        <authorList>
            <person name="Jiang X."/>
            <person name="Wang S."/>
            <person name="Cheng H."/>
            <person name="Huo Y."/>
            <person name="Zhang X."/>
            <person name="Zhu X."/>
            <person name="Han X."/>
            <person name="Ni P."/>
            <person name="Wu M."/>
        </authorList>
    </citation>
    <scope>NUCLEOTIDE SEQUENCE [LARGE SCALE GENOMIC DNA]</scope>
    <source>
        <strain evidence="12 15">AJ5</strain>
    </source>
</reference>
<dbReference type="STRING" id="358396.CHINAEXTREME_03405"/>
<evidence type="ECO:0000256" key="2">
    <source>
        <dbReference type="ARBA" id="ARBA00004496"/>
    </source>
</evidence>